<name>A0A1I0GBE5_9FIRM</name>
<evidence type="ECO:0000313" key="3">
    <source>
        <dbReference type="Proteomes" id="UP000198558"/>
    </source>
</evidence>
<reference evidence="3" key="1">
    <citation type="submission" date="2016-10" db="EMBL/GenBank/DDBJ databases">
        <authorList>
            <person name="Varghese N."/>
            <person name="Submissions S."/>
        </authorList>
    </citation>
    <scope>NUCLEOTIDE SEQUENCE [LARGE SCALE GENOMIC DNA]</scope>
    <source>
        <strain evidence="3">DSM 1551</strain>
    </source>
</reference>
<evidence type="ECO:0000256" key="1">
    <source>
        <dbReference type="SAM" id="Coils"/>
    </source>
</evidence>
<evidence type="ECO:0000313" key="2">
    <source>
        <dbReference type="EMBL" id="SET67517.1"/>
    </source>
</evidence>
<accession>A0A1I0GBE5</accession>
<dbReference type="GeneID" id="78288931"/>
<dbReference type="EMBL" id="FOIN01000027">
    <property type="protein sequence ID" value="SET67517.1"/>
    <property type="molecule type" value="Genomic_DNA"/>
</dbReference>
<keyword evidence="1" id="KW-0175">Coiled coil</keyword>
<dbReference type="Proteomes" id="UP000198558">
    <property type="component" value="Unassembled WGS sequence"/>
</dbReference>
<sequence>MIKKINRKIQRLEQQKQIKLNKKSQLEDELNVIQLQLKDLNNLKNQYEKLEQNTDFFM</sequence>
<proteinExistence type="predicted"/>
<protein>
    <submittedName>
        <fullName evidence="2">Uncharacterized protein</fullName>
    </submittedName>
</protein>
<keyword evidence="3" id="KW-1185">Reference proteome</keyword>
<feature type="coiled-coil region" evidence="1">
    <location>
        <begin position="2"/>
        <end position="53"/>
    </location>
</feature>
<organism evidence="2 3">
    <name type="scientific">Thomasclavelia cocleata</name>
    <dbReference type="NCBI Taxonomy" id="69824"/>
    <lineage>
        <taxon>Bacteria</taxon>
        <taxon>Bacillati</taxon>
        <taxon>Bacillota</taxon>
        <taxon>Erysipelotrichia</taxon>
        <taxon>Erysipelotrichales</taxon>
        <taxon>Coprobacillaceae</taxon>
        <taxon>Thomasclavelia</taxon>
    </lineage>
</organism>
<dbReference type="AlphaFoldDB" id="A0A1I0GBE5"/>
<dbReference type="RefSeq" id="WP_180320385.1">
    <property type="nucleotide sequence ID" value="NZ_FOIN01000027.1"/>
</dbReference>
<gene>
    <name evidence="2" type="ORF">SAMN04489758_12725</name>
</gene>